<dbReference type="STRING" id="351160.LRC98"/>
<dbReference type="Gene3D" id="1.20.120.330">
    <property type="entry name" value="Nucleotidyltransferases domain 2"/>
    <property type="match status" value="1"/>
</dbReference>
<keyword evidence="4" id="KW-1185">Reference proteome</keyword>
<dbReference type="KEGG" id="rci:LRC98"/>
<evidence type="ECO:0000313" key="3">
    <source>
        <dbReference type="EMBL" id="CAJ35120.1"/>
    </source>
</evidence>
<proteinExistence type="inferred from homology"/>
<dbReference type="EMBL" id="AM114193">
    <property type="protein sequence ID" value="CAJ35120.1"/>
    <property type="molecule type" value="Genomic_DNA"/>
</dbReference>
<comment type="similarity">
    <text evidence="1">Belongs to the UPF0332 family.</text>
</comment>
<dbReference type="GeneID" id="5143321"/>
<reference evidence="3 4" key="1">
    <citation type="journal article" date="2006" name="Science">
        <title>Genome of rice cluster I archaea -- the key methane producers in the rice rhizosphere.</title>
        <authorList>
            <person name="Erkel C."/>
            <person name="Kube M."/>
            <person name="Reinhardt R."/>
            <person name="Liesack W."/>
        </authorList>
    </citation>
    <scope>NUCLEOTIDE SEQUENCE [LARGE SCALE GENOMIC DNA]</scope>
    <source>
        <strain evidence="4">DSM 22066 / NBRC 105507 / MRE50</strain>
    </source>
</reference>
<gene>
    <name evidence="3" type="ORF">LRC98</name>
</gene>
<evidence type="ECO:0000313" key="4">
    <source>
        <dbReference type="Proteomes" id="UP000000663"/>
    </source>
</evidence>
<sequence length="145" mass="16838">MTTFEECLKKDLIKPHPYDRQSIENELAQSEFDLQRANVSASAGDYKWATVQAYYSMFHAARALLYQNGYREKSHICIELFLGKLVNEGKLDQRYRDYFEAARDLRERADYDSSYSAENAEKSMVNARDFLDKIKSLVTPPTSQT</sequence>
<dbReference type="InterPro" id="IPR007842">
    <property type="entry name" value="HEPN_dom"/>
</dbReference>
<name>Q0W906_METAR</name>
<dbReference type="OrthoDB" id="101012at2157"/>
<organism evidence="3 4">
    <name type="scientific">Methanocella arvoryzae (strain DSM 22066 / NBRC 105507 / MRE50)</name>
    <dbReference type="NCBI Taxonomy" id="351160"/>
    <lineage>
        <taxon>Archaea</taxon>
        <taxon>Methanobacteriati</taxon>
        <taxon>Methanobacteriota</taxon>
        <taxon>Stenosarchaea group</taxon>
        <taxon>Methanomicrobia</taxon>
        <taxon>Methanocellales</taxon>
        <taxon>Methanocellaceae</taxon>
        <taxon>Methanocella</taxon>
    </lineage>
</organism>
<evidence type="ECO:0000256" key="1">
    <source>
        <dbReference type="ARBA" id="ARBA00038248"/>
    </source>
</evidence>
<dbReference type="AlphaFoldDB" id="Q0W906"/>
<dbReference type="PANTHER" id="PTHR36565">
    <property type="entry name" value="UPF0332 PROTEIN TM_1000"/>
    <property type="match status" value="1"/>
</dbReference>
<feature type="domain" description="HEPN" evidence="2">
    <location>
        <begin position="27"/>
        <end position="136"/>
    </location>
</feature>
<dbReference type="InterPro" id="IPR052226">
    <property type="entry name" value="UPF0332_toxin"/>
</dbReference>
<dbReference type="Proteomes" id="UP000000663">
    <property type="component" value="Chromosome"/>
</dbReference>
<dbReference type="PANTHER" id="PTHR36565:SF5">
    <property type="entry name" value="TOXIN MJ0605-RELATED"/>
    <property type="match status" value="1"/>
</dbReference>
<evidence type="ECO:0000259" key="2">
    <source>
        <dbReference type="Pfam" id="PF05168"/>
    </source>
</evidence>
<dbReference type="Pfam" id="PF05168">
    <property type="entry name" value="HEPN"/>
    <property type="match status" value="1"/>
</dbReference>
<accession>Q0W906</accession>
<dbReference type="eggNOG" id="arCOG02123">
    <property type="taxonomic scope" value="Archaea"/>
</dbReference>
<dbReference type="RefSeq" id="WP_012037367.1">
    <property type="nucleotide sequence ID" value="NC_009464.1"/>
</dbReference>
<protein>
    <recommendedName>
        <fullName evidence="2">HEPN domain-containing protein</fullName>
    </recommendedName>
</protein>